<feature type="transmembrane region" description="Helical" evidence="3">
    <location>
        <begin position="292"/>
        <end position="311"/>
    </location>
</feature>
<comment type="caution">
    <text evidence="5">The sequence shown here is derived from an EMBL/GenBank/DDBJ whole genome shotgun (WGS) entry which is preliminary data.</text>
</comment>
<keyword evidence="1" id="KW-0175">Coiled coil</keyword>
<evidence type="ECO:0000259" key="4">
    <source>
        <dbReference type="Pfam" id="PF20237"/>
    </source>
</evidence>
<evidence type="ECO:0000256" key="3">
    <source>
        <dbReference type="SAM" id="Phobius"/>
    </source>
</evidence>
<keyword evidence="6" id="KW-1185">Reference proteome</keyword>
<feature type="region of interest" description="Disordered" evidence="2">
    <location>
        <begin position="1"/>
        <end position="30"/>
    </location>
</feature>
<dbReference type="Pfam" id="PF20237">
    <property type="entry name" value="DUF6594"/>
    <property type="match status" value="1"/>
</dbReference>
<organism evidence="5 6">
    <name type="scientific">Orbilia javanica</name>
    <dbReference type="NCBI Taxonomy" id="47235"/>
    <lineage>
        <taxon>Eukaryota</taxon>
        <taxon>Fungi</taxon>
        <taxon>Dikarya</taxon>
        <taxon>Ascomycota</taxon>
        <taxon>Pezizomycotina</taxon>
        <taxon>Orbiliomycetes</taxon>
        <taxon>Orbiliales</taxon>
        <taxon>Orbiliaceae</taxon>
        <taxon>Orbilia</taxon>
    </lineage>
</organism>
<protein>
    <recommendedName>
        <fullName evidence="4">DUF6594 domain-containing protein</fullName>
    </recommendedName>
</protein>
<dbReference type="AlphaFoldDB" id="A0AAN8MMW2"/>
<keyword evidence="3" id="KW-0812">Transmembrane</keyword>
<dbReference type="InterPro" id="IPR046529">
    <property type="entry name" value="DUF6594"/>
</dbReference>
<evidence type="ECO:0000313" key="6">
    <source>
        <dbReference type="Proteomes" id="UP001313282"/>
    </source>
</evidence>
<evidence type="ECO:0000256" key="2">
    <source>
        <dbReference type="SAM" id="MobiDB-lite"/>
    </source>
</evidence>
<keyword evidence="3" id="KW-1133">Transmembrane helix</keyword>
<feature type="domain" description="DUF6594" evidence="4">
    <location>
        <begin position="46"/>
        <end position="304"/>
    </location>
</feature>
<feature type="transmembrane region" description="Helical" evidence="3">
    <location>
        <begin position="236"/>
        <end position="258"/>
    </location>
</feature>
<evidence type="ECO:0000256" key="1">
    <source>
        <dbReference type="SAM" id="Coils"/>
    </source>
</evidence>
<keyword evidence="3" id="KW-0472">Membrane</keyword>
<evidence type="ECO:0000313" key="5">
    <source>
        <dbReference type="EMBL" id="KAK6342965.1"/>
    </source>
</evidence>
<feature type="transmembrane region" description="Helical" evidence="3">
    <location>
        <begin position="264"/>
        <end position="285"/>
    </location>
</feature>
<name>A0AAN8MMW2_9PEZI</name>
<feature type="coiled-coil region" evidence="1">
    <location>
        <begin position="73"/>
        <end position="130"/>
    </location>
</feature>
<sequence>MGSFQSRMPTPPTTATSPPTTNGNGDNADALDIEKGQKLVDIPLGYSYVAAFADGHQAAPVFRRFGALKVRVLLTQQAELEQKEARLARLDIREAEDATRIFETDNMTWLEDRNEERKKLIGQIAEQLRRYEEDLLLYRQMRYLPSAKKWQKENFRTMLRNREPICQEESEFIEKEDLISILKESDDVAELSEWVAELRRKVFQNLKLKKMFKKSNKSVYEGSDEIIVYSQKWMRIVGRAIFGALVALVMAAGVIVLYSVTVDIMRLVVLGLSTLVCAVLTAVFTTAKKSEVFAVVAAYCAVLVVFVGSTLEKNSQVVLQFGDSWINGTVSG</sequence>
<gene>
    <name evidence="5" type="ORF">TWF718_008345</name>
</gene>
<reference evidence="5 6" key="1">
    <citation type="submission" date="2019-10" db="EMBL/GenBank/DDBJ databases">
        <authorList>
            <person name="Palmer J.M."/>
        </authorList>
    </citation>
    <scope>NUCLEOTIDE SEQUENCE [LARGE SCALE GENOMIC DNA]</scope>
    <source>
        <strain evidence="5 6">TWF718</strain>
    </source>
</reference>
<dbReference type="Proteomes" id="UP001313282">
    <property type="component" value="Unassembled WGS sequence"/>
</dbReference>
<accession>A0AAN8MMW2</accession>
<dbReference type="PANTHER" id="PTHR34502">
    <property type="entry name" value="DUF6594 DOMAIN-CONTAINING PROTEIN-RELATED"/>
    <property type="match status" value="1"/>
</dbReference>
<dbReference type="EMBL" id="JAVHNR010000005">
    <property type="protein sequence ID" value="KAK6342965.1"/>
    <property type="molecule type" value="Genomic_DNA"/>
</dbReference>
<dbReference type="PANTHER" id="PTHR34502:SF5">
    <property type="entry name" value="DUF6594 DOMAIN-CONTAINING PROTEIN"/>
    <property type="match status" value="1"/>
</dbReference>
<proteinExistence type="predicted"/>